<gene>
    <name evidence="9" type="ORF">DV520_11805</name>
</gene>
<evidence type="ECO:0000256" key="4">
    <source>
        <dbReference type="ARBA" id="ARBA00022692"/>
    </source>
</evidence>
<evidence type="ECO:0000313" key="9">
    <source>
        <dbReference type="EMBL" id="RFT05590.1"/>
    </source>
</evidence>
<keyword evidence="3" id="KW-0813">Transport</keyword>
<comment type="similarity">
    <text evidence="2">Belongs to the cation diffusion facilitator (CDF) transporter (TC 2.A.4) family.</text>
</comment>
<dbReference type="OrthoDB" id="9806522at2"/>
<sequence>MDKQAEHVRDRLIVRTSLVAIGTNLCLVAFKMAVGLLANSIAIVLDAMNNLSDALSSVITILGTKLAGRPPDKKHPFGYGRMEYLTGILIAGIILFAGVNFAVTSVQKIITPDLPHYSLLTVGIVAVAIVTKLLLGAYTKKMGRKTGSDALVASGTDATFDAVISAGTLVGALVTLTSGYVIDGWIGCVISLVILKAGLELLLDTLSSIVGRRADSQLSQEIKQRLCTVDGILGAYDLVLHNYGPTRAMGSVNVAVWDWRTAAELHTLSKQAQALIWAEYHIFLYIGFYAVNTQDNALRALEDQIRTECQAYPQVLSIHAFFEEKETGTISFDAVIDFSCRDSLGLVRQIEADLAQKHPGRQFTIKVDRAYSD</sequence>
<dbReference type="InterPro" id="IPR058533">
    <property type="entry name" value="Cation_efflux_TM"/>
</dbReference>
<dbReference type="Pfam" id="PF01545">
    <property type="entry name" value="Cation_efflux"/>
    <property type="match status" value="1"/>
</dbReference>
<dbReference type="InterPro" id="IPR050291">
    <property type="entry name" value="CDF_Transporter"/>
</dbReference>
<comment type="caution">
    <text evidence="9">The sequence shown here is derived from an EMBL/GenBank/DDBJ whole genome shotgun (WGS) entry which is preliminary data.</text>
</comment>
<feature type="transmembrane region" description="Helical" evidence="7">
    <location>
        <begin position="184"/>
        <end position="203"/>
    </location>
</feature>
<feature type="transmembrane region" description="Helical" evidence="7">
    <location>
        <begin position="84"/>
        <end position="103"/>
    </location>
</feature>
<name>A0A3E2B0K9_9FIRM</name>
<evidence type="ECO:0000256" key="1">
    <source>
        <dbReference type="ARBA" id="ARBA00004141"/>
    </source>
</evidence>
<dbReference type="SUPFAM" id="SSF160240">
    <property type="entry name" value="Cation efflux protein cytoplasmic domain-like"/>
    <property type="match status" value="1"/>
</dbReference>
<accession>A0A3E2B0K9</accession>
<evidence type="ECO:0000256" key="3">
    <source>
        <dbReference type="ARBA" id="ARBA00022448"/>
    </source>
</evidence>
<dbReference type="GeneID" id="97996416"/>
<dbReference type="GO" id="GO:0016020">
    <property type="term" value="C:membrane"/>
    <property type="evidence" value="ECO:0007669"/>
    <property type="project" value="UniProtKB-SubCell"/>
</dbReference>
<evidence type="ECO:0000256" key="2">
    <source>
        <dbReference type="ARBA" id="ARBA00008114"/>
    </source>
</evidence>
<evidence type="ECO:0000256" key="7">
    <source>
        <dbReference type="SAM" id="Phobius"/>
    </source>
</evidence>
<dbReference type="FunFam" id="1.20.1510.10:FF:000006">
    <property type="entry name" value="Divalent cation efflux transporter"/>
    <property type="match status" value="1"/>
</dbReference>
<feature type="transmembrane region" description="Helical" evidence="7">
    <location>
        <begin position="115"/>
        <end position="138"/>
    </location>
</feature>
<reference evidence="9 10" key="1">
    <citation type="submission" date="2018-07" db="EMBL/GenBank/DDBJ databases">
        <title>GABA Modulating Bacteria of the Human Gut Microbiota.</title>
        <authorList>
            <person name="Strandwitz P."/>
            <person name="Kim K.H."/>
            <person name="Terekhova D."/>
            <person name="Liu J.K."/>
            <person name="Sharma A."/>
            <person name="Levering J."/>
            <person name="Mcdonald D."/>
            <person name="Dietrich D."/>
            <person name="Ramadhar T.R."/>
            <person name="Lekbua A."/>
            <person name="Mroue N."/>
            <person name="Liston C."/>
            <person name="Stewart E.J."/>
            <person name="Dubin M.J."/>
            <person name="Zengler K."/>
            <person name="Knight R."/>
            <person name="Gilbert J.A."/>
            <person name="Clardy J."/>
            <person name="Lewis K."/>
        </authorList>
    </citation>
    <scope>NUCLEOTIDE SEQUENCE [LARGE SCALE GENOMIC DNA]</scope>
    <source>
        <strain evidence="9 10">KLE1738</strain>
    </source>
</reference>
<dbReference type="PANTHER" id="PTHR43840">
    <property type="entry name" value="MITOCHONDRIAL METAL TRANSPORTER 1-RELATED"/>
    <property type="match status" value="1"/>
</dbReference>
<evidence type="ECO:0000259" key="8">
    <source>
        <dbReference type="Pfam" id="PF01545"/>
    </source>
</evidence>
<organism evidence="9 10">
    <name type="scientific">Evtepia gabavorous</name>
    <dbReference type="NCBI Taxonomy" id="2211183"/>
    <lineage>
        <taxon>Bacteria</taxon>
        <taxon>Bacillati</taxon>
        <taxon>Bacillota</taxon>
        <taxon>Clostridia</taxon>
        <taxon>Eubacteriales</taxon>
        <taxon>Evtepia</taxon>
    </lineage>
</organism>
<dbReference type="RefSeq" id="WP_021918796.1">
    <property type="nucleotide sequence ID" value="NZ_CAKXKJ010000024.1"/>
</dbReference>
<evidence type="ECO:0000313" key="10">
    <source>
        <dbReference type="Proteomes" id="UP000260649"/>
    </source>
</evidence>
<dbReference type="InterPro" id="IPR036837">
    <property type="entry name" value="Cation_efflux_CTD_sf"/>
</dbReference>
<keyword evidence="10" id="KW-1185">Reference proteome</keyword>
<dbReference type="SUPFAM" id="SSF161111">
    <property type="entry name" value="Cation efflux protein transmembrane domain-like"/>
    <property type="match status" value="1"/>
</dbReference>
<feature type="domain" description="Cation efflux protein transmembrane" evidence="8">
    <location>
        <begin position="18"/>
        <end position="209"/>
    </location>
</feature>
<dbReference type="Proteomes" id="UP000260649">
    <property type="component" value="Unassembled WGS sequence"/>
</dbReference>
<dbReference type="InterPro" id="IPR002524">
    <property type="entry name" value="Cation_efflux"/>
</dbReference>
<protein>
    <submittedName>
        <fullName evidence="9">Cation transporter</fullName>
    </submittedName>
</protein>
<dbReference type="PANTHER" id="PTHR43840:SF50">
    <property type="entry name" value="MANGANESE EFFLUX SYSTEM PROTEIN MNES"/>
    <property type="match status" value="1"/>
</dbReference>
<evidence type="ECO:0000256" key="6">
    <source>
        <dbReference type="ARBA" id="ARBA00023136"/>
    </source>
</evidence>
<keyword evidence="5 7" id="KW-1133">Transmembrane helix</keyword>
<dbReference type="NCBIfam" id="TIGR01297">
    <property type="entry name" value="CDF"/>
    <property type="match status" value="1"/>
</dbReference>
<dbReference type="InterPro" id="IPR027469">
    <property type="entry name" value="Cation_efflux_TMD_sf"/>
</dbReference>
<comment type="subcellular location">
    <subcellularLocation>
        <location evidence="1">Membrane</location>
        <topology evidence="1">Multi-pass membrane protein</topology>
    </subcellularLocation>
</comment>
<dbReference type="AlphaFoldDB" id="A0A3E2B0K9"/>
<dbReference type="GO" id="GO:0008324">
    <property type="term" value="F:monoatomic cation transmembrane transporter activity"/>
    <property type="evidence" value="ECO:0007669"/>
    <property type="project" value="InterPro"/>
</dbReference>
<evidence type="ECO:0000256" key="5">
    <source>
        <dbReference type="ARBA" id="ARBA00022989"/>
    </source>
</evidence>
<keyword evidence="6 7" id="KW-0472">Membrane</keyword>
<keyword evidence="4 7" id="KW-0812">Transmembrane</keyword>
<dbReference type="EMBL" id="QQRQ01000044">
    <property type="protein sequence ID" value="RFT05590.1"/>
    <property type="molecule type" value="Genomic_DNA"/>
</dbReference>
<proteinExistence type="inferred from homology"/>
<dbReference type="Gene3D" id="1.20.1510.10">
    <property type="entry name" value="Cation efflux protein transmembrane domain"/>
    <property type="match status" value="1"/>
</dbReference>
<feature type="transmembrane region" description="Helical" evidence="7">
    <location>
        <begin position="12"/>
        <end position="34"/>
    </location>
</feature>